<protein>
    <recommendedName>
        <fullName evidence="6">Mid2 domain-containing protein</fullName>
    </recommendedName>
</protein>
<accession>A0AAN6LUT7</accession>
<evidence type="ECO:0000256" key="3">
    <source>
        <dbReference type="SAM" id="SignalP"/>
    </source>
</evidence>
<dbReference type="Proteomes" id="UP001280581">
    <property type="component" value="Unassembled WGS sequence"/>
</dbReference>
<feature type="signal peptide" evidence="3">
    <location>
        <begin position="1"/>
        <end position="22"/>
    </location>
</feature>
<dbReference type="EMBL" id="WVTA01000013">
    <property type="protein sequence ID" value="KAK3202615.1"/>
    <property type="molecule type" value="Genomic_DNA"/>
</dbReference>
<dbReference type="AlphaFoldDB" id="A0AAN6LUT7"/>
<sequence length="293" mass="30954">MALVRSLYSLLAISFYIGNTFAERQCYALNGTQLGDEYGACNPNAKHSGCCAINGTAGTAELCLSNGLCMATNNEYMGTIWQNGCTDPTGADPSCPKICSDARSNLDKSVKAPAWNIQTCDFGSYCCRAADDKKSCCNNASVLKITTKSLGTLMLNSSTATNTSTTTSTSTSSSSTSAPTSSPTQLPITTTPSTTPSEPTSCAAEKRHTAIVGGTLSGIFSSIIVALLAAIYFLVQREKKQRKLKEHYEEQFATSAWGKYASGMGSKSTVSADVVSESEGKGVEVRYIGRRDT</sequence>
<feature type="region of interest" description="Disordered" evidence="1">
    <location>
        <begin position="159"/>
        <end position="202"/>
    </location>
</feature>
<evidence type="ECO:0000256" key="2">
    <source>
        <dbReference type="SAM" id="Phobius"/>
    </source>
</evidence>
<proteinExistence type="predicted"/>
<keyword evidence="2" id="KW-0812">Transmembrane</keyword>
<feature type="transmembrane region" description="Helical" evidence="2">
    <location>
        <begin position="210"/>
        <end position="235"/>
    </location>
</feature>
<feature type="compositionally biased region" description="Low complexity" evidence="1">
    <location>
        <begin position="159"/>
        <end position="201"/>
    </location>
</feature>
<name>A0AAN6LUT7_9PLEO</name>
<feature type="chain" id="PRO_5043048533" description="Mid2 domain-containing protein" evidence="3">
    <location>
        <begin position="23"/>
        <end position="293"/>
    </location>
</feature>
<evidence type="ECO:0008006" key="6">
    <source>
        <dbReference type="Google" id="ProtNLM"/>
    </source>
</evidence>
<evidence type="ECO:0000256" key="1">
    <source>
        <dbReference type="SAM" id="MobiDB-lite"/>
    </source>
</evidence>
<keyword evidence="2" id="KW-0472">Membrane</keyword>
<evidence type="ECO:0000313" key="4">
    <source>
        <dbReference type="EMBL" id="KAK3202615.1"/>
    </source>
</evidence>
<keyword evidence="5" id="KW-1185">Reference proteome</keyword>
<keyword evidence="3" id="KW-0732">Signal</keyword>
<comment type="caution">
    <text evidence="4">The sequence shown here is derived from an EMBL/GenBank/DDBJ whole genome shotgun (WGS) entry which is preliminary data.</text>
</comment>
<keyword evidence="2" id="KW-1133">Transmembrane helix</keyword>
<organism evidence="4 5">
    <name type="scientific">Pseudopithomyces chartarum</name>
    <dbReference type="NCBI Taxonomy" id="1892770"/>
    <lineage>
        <taxon>Eukaryota</taxon>
        <taxon>Fungi</taxon>
        <taxon>Dikarya</taxon>
        <taxon>Ascomycota</taxon>
        <taxon>Pezizomycotina</taxon>
        <taxon>Dothideomycetes</taxon>
        <taxon>Pleosporomycetidae</taxon>
        <taxon>Pleosporales</taxon>
        <taxon>Massarineae</taxon>
        <taxon>Didymosphaeriaceae</taxon>
        <taxon>Pseudopithomyces</taxon>
    </lineage>
</organism>
<gene>
    <name evidence="4" type="ORF">GRF29_154g160871</name>
</gene>
<evidence type="ECO:0000313" key="5">
    <source>
        <dbReference type="Proteomes" id="UP001280581"/>
    </source>
</evidence>
<reference evidence="4 5" key="1">
    <citation type="submission" date="2021-02" db="EMBL/GenBank/DDBJ databases">
        <title>Genome assembly of Pseudopithomyces chartarum.</title>
        <authorList>
            <person name="Jauregui R."/>
            <person name="Singh J."/>
            <person name="Voisey C."/>
        </authorList>
    </citation>
    <scope>NUCLEOTIDE SEQUENCE [LARGE SCALE GENOMIC DNA]</scope>
    <source>
        <strain evidence="4 5">AGR01</strain>
    </source>
</reference>